<evidence type="ECO:0000313" key="3">
    <source>
        <dbReference type="Proteomes" id="UP000778951"/>
    </source>
</evidence>
<dbReference type="SUPFAM" id="SSF54665">
    <property type="entry name" value="CO dehydrogenase molybdoprotein N-domain-like"/>
    <property type="match status" value="1"/>
</dbReference>
<dbReference type="Pfam" id="PF02738">
    <property type="entry name" value="MoCoBD_1"/>
    <property type="match status" value="1"/>
</dbReference>
<organism evidence="2 3">
    <name type="scientific">Entomospira culicis</name>
    <dbReference type="NCBI Taxonomy" id="2719989"/>
    <lineage>
        <taxon>Bacteria</taxon>
        <taxon>Pseudomonadati</taxon>
        <taxon>Spirochaetota</taxon>
        <taxon>Spirochaetia</taxon>
        <taxon>Spirochaetales</taxon>
        <taxon>Spirochaetaceae</taxon>
        <taxon>Entomospira</taxon>
    </lineage>
</organism>
<feature type="domain" description="Aldehyde oxidase/xanthine dehydrogenase first molybdopterin binding" evidence="1">
    <location>
        <begin position="131"/>
        <end position="346"/>
    </location>
</feature>
<reference evidence="2" key="1">
    <citation type="submission" date="2020-03" db="EMBL/GenBank/DDBJ databases">
        <title>Spirochaetal bacteria isolated from arthropods constitute a novel genus Entomospira genus novum within the order Spirochaetales.</title>
        <authorList>
            <person name="Grana-Miraglia L."/>
            <person name="Sikutova S."/>
            <person name="Fingerle V."/>
            <person name="Sing A."/>
            <person name="Castillo-Ramirez S."/>
            <person name="Margos G."/>
            <person name="Rudolf I."/>
        </authorList>
    </citation>
    <scope>NUCLEOTIDE SEQUENCE</scope>
    <source>
        <strain evidence="2">BR149</strain>
    </source>
</reference>
<proteinExistence type="predicted"/>
<dbReference type="InterPro" id="IPR037165">
    <property type="entry name" value="AldOxase/xan_DH_Mopterin-bd_sf"/>
</dbReference>
<dbReference type="InterPro" id="IPR036856">
    <property type="entry name" value="Ald_Oxase/Xan_DH_a/b_sf"/>
</dbReference>
<dbReference type="GO" id="GO:0016491">
    <property type="term" value="F:oxidoreductase activity"/>
    <property type="evidence" value="ECO:0007669"/>
    <property type="project" value="InterPro"/>
</dbReference>
<dbReference type="SUPFAM" id="SSF56003">
    <property type="entry name" value="Molybdenum cofactor-binding domain"/>
    <property type="match status" value="1"/>
</dbReference>
<keyword evidence="3" id="KW-1185">Reference proteome</keyword>
<dbReference type="AlphaFoldDB" id="A0A968KU18"/>
<sequence length="725" mass="82538">MGQELVYSTAVMHKAQQVVMPVTSYRVGEFRLESSLEAGEYLVASMLEPEQQQTKIGQSRIPLLAHGEVAYVGQPIALLLAPTLWQAHVAREKLAIHYPAHSTSASLQLSPFLRKKVVPTSQSDHFFVQRNVKKGFDLEYIFSTAHQTFSQKYHVDRRNLELENELGVFAGYEDGKVIVYLASIWSNRIRIALMRLFDLSCEELEIRQLPRTAQEDGFDLHVHLGACYVVWALLHTGKSTRLIWAGSRPFFSSNVGGDLQLELELALDSEQALLAVRCRAIFDAGAYAIGLDEVIDRMIWALGVRYRKAALGVEIKARQSAQEPALPDATFGVSAINYALEHALATIYQRPSHRTIREWTHFLYGKGDIDLFDHEWRHDTSYIALIKRLYAISGYPRKYDAYQREASAREAVQSSEHLQHYRGIGLALAELPSGFLRHLYAPIRMEMTLTPAHCVEIRLNVGGQRASLLTYWRGLVSRMLQIDRQLVEFMPMRSLSSDKKESPCDEDVAGMLGGNVHMVTAMLQDACEEIQKRRFREGLPISVALVDKRYRKWKDRHFEGDLSERVSRAAVVSEVEVDSKTMNVYTRAIYLVVDAGKILLPEQARNQVALEVEQTLKQLSVRKEHGGEQRDYANASLVTTTLYPQRLQIEFLEKRQNIHSKSRGLSGLVQSILPVAHLLAISQALQRSISHLSLQNESIFVQYQWLDMMLELQQRRRLAEKVEEQ</sequence>
<evidence type="ECO:0000313" key="2">
    <source>
        <dbReference type="EMBL" id="NIZ69049.1"/>
    </source>
</evidence>
<dbReference type="Proteomes" id="UP000778951">
    <property type="component" value="Unassembled WGS sequence"/>
</dbReference>
<accession>A0A968KU18</accession>
<dbReference type="EMBL" id="JAATLM010000001">
    <property type="protein sequence ID" value="NIZ69049.1"/>
    <property type="molecule type" value="Genomic_DNA"/>
</dbReference>
<dbReference type="Gene3D" id="3.30.365.10">
    <property type="entry name" value="Aldehyde oxidase/xanthine dehydrogenase, molybdopterin binding domain"/>
    <property type="match status" value="3"/>
</dbReference>
<evidence type="ECO:0000259" key="1">
    <source>
        <dbReference type="Pfam" id="PF02738"/>
    </source>
</evidence>
<dbReference type="Gene3D" id="3.90.1170.50">
    <property type="entry name" value="Aldehyde oxidase/xanthine dehydrogenase, a/b hammerhead"/>
    <property type="match status" value="1"/>
</dbReference>
<gene>
    <name evidence="2" type="ORF">HCT48_02325</name>
</gene>
<protein>
    <submittedName>
        <fullName evidence="2">Xanthine dehydrogenase family protein molybdopterin-binding subunit</fullName>
    </submittedName>
</protein>
<comment type="caution">
    <text evidence="2">The sequence shown here is derived from an EMBL/GenBank/DDBJ whole genome shotgun (WGS) entry which is preliminary data.</text>
</comment>
<dbReference type="RefSeq" id="WP_167695152.1">
    <property type="nucleotide sequence ID" value="NZ_CP118181.1"/>
</dbReference>
<dbReference type="InterPro" id="IPR008274">
    <property type="entry name" value="AldOxase/xan_DH_MoCoBD1"/>
</dbReference>
<name>A0A968KU18_9SPIO</name>